<dbReference type="AlphaFoldDB" id="A0A8H2VQB5"/>
<dbReference type="EMBL" id="CAJHIA010000007">
    <property type="protein sequence ID" value="CAD6442353.1"/>
    <property type="molecule type" value="Genomic_DNA"/>
</dbReference>
<protein>
    <submittedName>
        <fullName evidence="2">8b93a3d3-bc37-4385-9829-e4274e3280da</fullName>
    </submittedName>
</protein>
<evidence type="ECO:0000313" key="3">
    <source>
        <dbReference type="Proteomes" id="UP000624404"/>
    </source>
</evidence>
<dbReference type="Proteomes" id="UP000624404">
    <property type="component" value="Unassembled WGS sequence"/>
</dbReference>
<feature type="signal peptide" evidence="1">
    <location>
        <begin position="1"/>
        <end position="20"/>
    </location>
</feature>
<keyword evidence="3" id="KW-1185">Reference proteome</keyword>
<dbReference type="OrthoDB" id="4153189at2759"/>
<feature type="chain" id="PRO_5034888859" evidence="1">
    <location>
        <begin position="21"/>
        <end position="344"/>
    </location>
</feature>
<evidence type="ECO:0000256" key="1">
    <source>
        <dbReference type="SAM" id="SignalP"/>
    </source>
</evidence>
<sequence>MKLKLILFPSLLLNIHRANCVRRHDDPTMSAPAAVLQQNPGCALVSSTLFACESITPGFTSLLPSAQASCLCYSSSTWIPTVFDKAVQTCANFASTAVPDAYPAFVNLEGFCGNIGNIKTARSSIASASTISKPFVPTFTISAIPACYTAFSLIQFCVALIPGFIALNPTQQASCLCYTSITSWVPKPFDNAVETCSQHAQSVSAFAGLVSSVKIFDGICESVGDILTIGGGLSATVISSNLITSPEVNTAPSTTTIPPSPANPPRTETSVLSTIVIRSSFRNTHSIVKTVSITTSESIVSTTSTAGLGGIGANRGEDERAGDIGDPMVVLISFVCAVLMLFLC</sequence>
<name>A0A8H2VQB5_9HELO</name>
<reference evidence="2" key="1">
    <citation type="submission" date="2020-10" db="EMBL/GenBank/DDBJ databases">
        <authorList>
            <person name="Kusch S."/>
        </authorList>
    </citation>
    <scope>NUCLEOTIDE SEQUENCE</scope>
    <source>
        <strain evidence="2">SwB9</strain>
    </source>
</reference>
<comment type="caution">
    <text evidence="2">The sequence shown here is derived from an EMBL/GenBank/DDBJ whole genome shotgun (WGS) entry which is preliminary data.</text>
</comment>
<proteinExistence type="predicted"/>
<gene>
    <name evidence="2" type="ORF">SCLTRI_LOCUS2144</name>
</gene>
<organism evidence="2 3">
    <name type="scientific">Sclerotinia trifoliorum</name>
    <dbReference type="NCBI Taxonomy" id="28548"/>
    <lineage>
        <taxon>Eukaryota</taxon>
        <taxon>Fungi</taxon>
        <taxon>Dikarya</taxon>
        <taxon>Ascomycota</taxon>
        <taxon>Pezizomycotina</taxon>
        <taxon>Leotiomycetes</taxon>
        <taxon>Helotiales</taxon>
        <taxon>Sclerotiniaceae</taxon>
        <taxon>Sclerotinia</taxon>
    </lineage>
</organism>
<evidence type="ECO:0000313" key="2">
    <source>
        <dbReference type="EMBL" id="CAD6442353.1"/>
    </source>
</evidence>
<accession>A0A8H2VQB5</accession>
<keyword evidence="1" id="KW-0732">Signal</keyword>